<dbReference type="InterPro" id="IPR036890">
    <property type="entry name" value="HATPase_C_sf"/>
</dbReference>
<dbReference type="Proteomes" id="UP000198796">
    <property type="component" value="Unassembled WGS sequence"/>
</dbReference>
<dbReference type="InterPro" id="IPR036097">
    <property type="entry name" value="HisK_dim/P_sf"/>
</dbReference>
<dbReference type="GO" id="GO:0005886">
    <property type="term" value="C:plasma membrane"/>
    <property type="evidence" value="ECO:0007669"/>
    <property type="project" value="UniProtKB-SubCell"/>
</dbReference>
<dbReference type="SMART" id="SM00448">
    <property type="entry name" value="REC"/>
    <property type="match status" value="1"/>
</dbReference>
<organism evidence="21 22">
    <name type="scientific">Poseidonocella pacifica</name>
    <dbReference type="NCBI Taxonomy" id="871651"/>
    <lineage>
        <taxon>Bacteria</taxon>
        <taxon>Pseudomonadati</taxon>
        <taxon>Pseudomonadota</taxon>
        <taxon>Alphaproteobacteria</taxon>
        <taxon>Rhodobacterales</taxon>
        <taxon>Roseobacteraceae</taxon>
        <taxon>Poseidonocella</taxon>
    </lineage>
</organism>
<keyword evidence="8 16" id="KW-0812">Transmembrane</keyword>
<keyword evidence="4" id="KW-1003">Cell membrane</keyword>
<dbReference type="STRING" id="871651.SAMN05421688_1447"/>
<dbReference type="CDD" id="cd00130">
    <property type="entry name" value="PAS"/>
    <property type="match status" value="1"/>
</dbReference>
<dbReference type="EMBL" id="FOJU01000002">
    <property type="protein sequence ID" value="SFA88178.1"/>
    <property type="molecule type" value="Genomic_DNA"/>
</dbReference>
<dbReference type="SUPFAM" id="SSF52172">
    <property type="entry name" value="CheY-like"/>
    <property type="match status" value="1"/>
</dbReference>
<dbReference type="Pfam" id="PF00072">
    <property type="entry name" value="Response_reg"/>
    <property type="match status" value="1"/>
</dbReference>
<evidence type="ECO:0000259" key="17">
    <source>
        <dbReference type="PROSITE" id="PS50109"/>
    </source>
</evidence>
<evidence type="ECO:0000256" key="1">
    <source>
        <dbReference type="ARBA" id="ARBA00000085"/>
    </source>
</evidence>
<dbReference type="InterPro" id="IPR003594">
    <property type="entry name" value="HATPase_dom"/>
</dbReference>
<evidence type="ECO:0000256" key="12">
    <source>
        <dbReference type="ARBA" id="ARBA00023012"/>
    </source>
</evidence>
<keyword evidence="22" id="KW-1185">Reference proteome</keyword>
<dbReference type="InterPro" id="IPR036641">
    <property type="entry name" value="HPT_dom_sf"/>
</dbReference>
<dbReference type="GO" id="GO:0000155">
    <property type="term" value="F:phosphorelay sensor kinase activity"/>
    <property type="evidence" value="ECO:0007669"/>
    <property type="project" value="InterPro"/>
</dbReference>
<dbReference type="Pfam" id="PF13426">
    <property type="entry name" value="PAS_9"/>
    <property type="match status" value="1"/>
</dbReference>
<feature type="domain" description="PAC" evidence="20">
    <location>
        <begin position="294"/>
        <end position="344"/>
    </location>
</feature>
<keyword evidence="5" id="KW-0997">Cell inner membrane</keyword>
<evidence type="ECO:0000256" key="10">
    <source>
        <dbReference type="ARBA" id="ARBA00022840"/>
    </source>
</evidence>
<dbReference type="InterPro" id="IPR004358">
    <property type="entry name" value="Sig_transdc_His_kin-like_C"/>
</dbReference>
<dbReference type="Gene3D" id="1.10.287.130">
    <property type="match status" value="1"/>
</dbReference>
<evidence type="ECO:0000259" key="19">
    <source>
        <dbReference type="PROSITE" id="PS50112"/>
    </source>
</evidence>
<proteinExistence type="predicted"/>
<evidence type="ECO:0000313" key="21">
    <source>
        <dbReference type="EMBL" id="SFA88178.1"/>
    </source>
</evidence>
<accession>A0A1I0WIW7</accession>
<evidence type="ECO:0000256" key="5">
    <source>
        <dbReference type="ARBA" id="ARBA00022519"/>
    </source>
</evidence>
<dbReference type="InterPro" id="IPR035965">
    <property type="entry name" value="PAS-like_dom_sf"/>
</dbReference>
<evidence type="ECO:0000256" key="13">
    <source>
        <dbReference type="ARBA" id="ARBA00023136"/>
    </source>
</evidence>
<feature type="transmembrane region" description="Helical" evidence="16">
    <location>
        <begin position="179"/>
        <end position="200"/>
    </location>
</feature>
<dbReference type="PROSITE" id="PS50110">
    <property type="entry name" value="RESPONSE_REGULATORY"/>
    <property type="match status" value="1"/>
</dbReference>
<dbReference type="NCBIfam" id="TIGR00229">
    <property type="entry name" value="sensory_box"/>
    <property type="match status" value="1"/>
</dbReference>
<dbReference type="PANTHER" id="PTHR43047">
    <property type="entry name" value="TWO-COMPONENT HISTIDINE PROTEIN KINASE"/>
    <property type="match status" value="1"/>
</dbReference>
<evidence type="ECO:0000259" key="18">
    <source>
        <dbReference type="PROSITE" id="PS50110"/>
    </source>
</evidence>
<dbReference type="PROSITE" id="PS50113">
    <property type="entry name" value="PAC"/>
    <property type="match status" value="1"/>
</dbReference>
<dbReference type="OrthoDB" id="9801651at2"/>
<dbReference type="PRINTS" id="PR00344">
    <property type="entry name" value="BCTRLSENSOR"/>
</dbReference>
<gene>
    <name evidence="21" type="ORF">SAMN05421688_1447</name>
</gene>
<evidence type="ECO:0000256" key="14">
    <source>
        <dbReference type="PROSITE-ProRule" id="PRU00169"/>
    </source>
</evidence>
<feature type="domain" description="Response regulatory" evidence="18">
    <location>
        <begin position="605"/>
        <end position="722"/>
    </location>
</feature>
<keyword evidence="12" id="KW-0902">Two-component regulatory system</keyword>
<protein>
    <recommendedName>
        <fullName evidence="3">histidine kinase</fullName>
        <ecNumber evidence="3">2.7.13.3</ecNumber>
    </recommendedName>
</protein>
<dbReference type="SUPFAM" id="SSF55785">
    <property type="entry name" value="PYP-like sensor domain (PAS domain)"/>
    <property type="match status" value="1"/>
</dbReference>
<comment type="catalytic activity">
    <reaction evidence="1">
        <text>ATP + protein L-histidine = ADP + protein N-phospho-L-histidine.</text>
        <dbReference type="EC" id="2.7.13.3"/>
    </reaction>
</comment>
<keyword evidence="11 16" id="KW-1133">Transmembrane helix</keyword>
<keyword evidence="9 21" id="KW-0418">Kinase</keyword>
<dbReference type="Pfam" id="PF00512">
    <property type="entry name" value="HisKA"/>
    <property type="match status" value="1"/>
</dbReference>
<comment type="subcellular location">
    <subcellularLocation>
        <location evidence="2">Cell inner membrane</location>
        <topology evidence="2">Multi-pass membrane protein</topology>
    </subcellularLocation>
</comment>
<dbReference type="Pfam" id="PF02518">
    <property type="entry name" value="HATPase_c"/>
    <property type="match status" value="1"/>
</dbReference>
<evidence type="ECO:0000313" key="22">
    <source>
        <dbReference type="Proteomes" id="UP000198796"/>
    </source>
</evidence>
<feature type="region of interest" description="Disordered" evidence="15">
    <location>
        <begin position="843"/>
        <end position="863"/>
    </location>
</feature>
<feature type="domain" description="Histidine kinase" evidence="17">
    <location>
        <begin position="362"/>
        <end position="583"/>
    </location>
</feature>
<keyword evidence="7" id="KW-0808">Transferase</keyword>
<evidence type="ECO:0000256" key="8">
    <source>
        <dbReference type="ARBA" id="ARBA00022692"/>
    </source>
</evidence>
<evidence type="ECO:0000256" key="16">
    <source>
        <dbReference type="SAM" id="Phobius"/>
    </source>
</evidence>
<dbReference type="SUPFAM" id="SSF47226">
    <property type="entry name" value="Histidine-containing phosphotransfer domain, HPT domain"/>
    <property type="match status" value="1"/>
</dbReference>
<dbReference type="Pfam" id="PF01627">
    <property type="entry name" value="Hpt"/>
    <property type="match status" value="1"/>
</dbReference>
<evidence type="ECO:0000256" key="4">
    <source>
        <dbReference type="ARBA" id="ARBA00022475"/>
    </source>
</evidence>
<dbReference type="InterPro" id="IPR001789">
    <property type="entry name" value="Sig_transdc_resp-reg_receiver"/>
</dbReference>
<dbReference type="SMART" id="SM00387">
    <property type="entry name" value="HATPase_c"/>
    <property type="match status" value="1"/>
</dbReference>
<evidence type="ECO:0000256" key="3">
    <source>
        <dbReference type="ARBA" id="ARBA00012438"/>
    </source>
</evidence>
<evidence type="ECO:0000256" key="15">
    <source>
        <dbReference type="SAM" id="MobiDB-lite"/>
    </source>
</evidence>
<feature type="domain" description="PAS" evidence="19">
    <location>
        <begin position="215"/>
        <end position="286"/>
    </location>
</feature>
<dbReference type="InterPro" id="IPR011006">
    <property type="entry name" value="CheY-like_superfamily"/>
</dbReference>
<evidence type="ECO:0000256" key="7">
    <source>
        <dbReference type="ARBA" id="ARBA00022679"/>
    </source>
</evidence>
<dbReference type="SMART" id="SM00091">
    <property type="entry name" value="PAS"/>
    <property type="match status" value="1"/>
</dbReference>
<dbReference type="RefSeq" id="WP_092062395.1">
    <property type="nucleotide sequence ID" value="NZ_FOJU01000002.1"/>
</dbReference>
<dbReference type="SMART" id="SM00388">
    <property type="entry name" value="HisKA"/>
    <property type="match status" value="1"/>
</dbReference>
<evidence type="ECO:0000259" key="20">
    <source>
        <dbReference type="PROSITE" id="PS50113"/>
    </source>
</evidence>
<dbReference type="PROSITE" id="PS50112">
    <property type="entry name" value="PAS"/>
    <property type="match status" value="1"/>
</dbReference>
<dbReference type="CDD" id="cd00082">
    <property type="entry name" value="HisKA"/>
    <property type="match status" value="1"/>
</dbReference>
<feature type="modified residue" description="4-aspartylphosphate" evidence="14">
    <location>
        <position position="654"/>
    </location>
</feature>
<name>A0A1I0WIW7_9RHOB</name>
<dbReference type="SUPFAM" id="SSF55874">
    <property type="entry name" value="ATPase domain of HSP90 chaperone/DNA topoisomerase II/histidine kinase"/>
    <property type="match status" value="1"/>
</dbReference>
<keyword evidence="10" id="KW-0067">ATP-binding</keyword>
<dbReference type="AlphaFoldDB" id="A0A1I0WIW7"/>
<dbReference type="SUPFAM" id="SSF47384">
    <property type="entry name" value="Homodimeric domain of signal transducing histidine kinase"/>
    <property type="match status" value="1"/>
</dbReference>
<dbReference type="Gene3D" id="3.30.565.10">
    <property type="entry name" value="Histidine kinase-like ATPase, C-terminal domain"/>
    <property type="match status" value="1"/>
</dbReference>
<dbReference type="InterPro" id="IPR000014">
    <property type="entry name" value="PAS"/>
</dbReference>
<keyword evidence="13 16" id="KW-0472">Membrane</keyword>
<keyword evidence="6 14" id="KW-0597">Phosphoprotein</keyword>
<dbReference type="CDD" id="cd17546">
    <property type="entry name" value="REC_hyHK_CKI1_RcsC-like"/>
    <property type="match status" value="1"/>
</dbReference>
<dbReference type="InterPro" id="IPR003661">
    <property type="entry name" value="HisK_dim/P_dom"/>
</dbReference>
<feature type="transmembrane region" description="Helical" evidence="16">
    <location>
        <begin position="16"/>
        <end position="36"/>
    </location>
</feature>
<evidence type="ECO:0000256" key="6">
    <source>
        <dbReference type="ARBA" id="ARBA00022553"/>
    </source>
</evidence>
<evidence type="ECO:0000256" key="9">
    <source>
        <dbReference type="ARBA" id="ARBA00022777"/>
    </source>
</evidence>
<evidence type="ECO:0000256" key="2">
    <source>
        <dbReference type="ARBA" id="ARBA00004429"/>
    </source>
</evidence>
<evidence type="ECO:0000256" key="11">
    <source>
        <dbReference type="ARBA" id="ARBA00022989"/>
    </source>
</evidence>
<dbReference type="InterPro" id="IPR005467">
    <property type="entry name" value="His_kinase_dom"/>
</dbReference>
<keyword evidence="10" id="KW-0547">Nucleotide-binding</keyword>
<dbReference type="InterPro" id="IPR000700">
    <property type="entry name" value="PAS-assoc_C"/>
</dbReference>
<dbReference type="Gene3D" id="3.40.50.2300">
    <property type="match status" value="1"/>
</dbReference>
<reference evidence="21 22" key="1">
    <citation type="submission" date="2016-10" db="EMBL/GenBank/DDBJ databases">
        <authorList>
            <person name="de Groot N.N."/>
        </authorList>
    </citation>
    <scope>NUCLEOTIDE SEQUENCE [LARGE SCALE GENOMIC DNA]</scope>
    <source>
        <strain evidence="21 22">DSM 29316</strain>
    </source>
</reference>
<dbReference type="EC" id="2.7.13.3" evidence="3"/>
<dbReference type="InterPro" id="IPR008207">
    <property type="entry name" value="Sig_transdc_His_kin_Hpt_dom"/>
</dbReference>
<dbReference type="Gene3D" id="3.30.450.20">
    <property type="entry name" value="PAS domain"/>
    <property type="match status" value="1"/>
</dbReference>
<dbReference type="Gene3D" id="1.20.120.160">
    <property type="entry name" value="HPT domain"/>
    <property type="match status" value="1"/>
</dbReference>
<dbReference type="PROSITE" id="PS50109">
    <property type="entry name" value="HIS_KIN"/>
    <property type="match status" value="1"/>
</dbReference>
<sequence>MTPQPDTKPGSDAGRIWLRNLLVAVLVGGVALSLYLGNALWQRAVWLDTSSRDNVDWAFSQLEVDFLKLEQALTQARVGVTQDLEELRKRFDIFYSRARIIEGLTDSDSEDILQLRRSLDEMIPIIDSSDARLMAQFDDLTAAIARVSDMPREIALSSIATWAERVEAERHGVARLVKVLAAVILLVTLALIGAVLWLWVQTKALHRASGEAEQSLLRQRTTLRASLDAIVVTDENDRILDFNGSAEDIFGIGREDAYGRSFAELFVPEAQRIGRSRGLQRLRRAGDGTDAEGGRREGELIRQDGTRFPAELSMSFTRTSLGPVIVSYIRDITEKKEREGEIMMARDAALAAYRDKSRFFAVMSHEMRTPLNGVLSALQLLEGTTLDAEQRGFLTAATTSGEILLDHITDVLTLERDEVGAPMVRPKAVDLKALTTGLQNVLDPLARTSGTRLTVETDGIDACTVVTDPRAVQQIVVNLVSNAIKFTPGGQVKLRAVCHKAEGEKPLLMLEVEDNGPGIPEADRTRIFRDFVTLEARLDRRESSTGLGLGIVRRLVEQLGGEVCCEAAEMGGARFVVALPVEPANAPASLPEARNSPSPRIPSKSVLVVDDNAINRELLEAMLHRQGHEVVLAEGGAEAVTAARSTPFDVILMDISMPGINGIQATRAIRSEDGPNKRTPVVAVTAHAMPEERAEFLAAGLDHFLGKPLSLADLAKCLAEVFAGQSAAPATKAAEGVLDERQLSDLIDLVGEETFVDRLKLVIAEVEEALPEFTDTSDLDHLASRAHAVGGMTGMYGALKFHQALKEIETCCKAGGEGIDPLLPQMFILWEKTRIEWEGRIRDLGADPDRQSPSEEPPLKTDA</sequence>